<evidence type="ECO:0000259" key="5">
    <source>
        <dbReference type="Pfam" id="PF13537"/>
    </source>
</evidence>
<evidence type="ECO:0000313" key="6">
    <source>
        <dbReference type="EMBL" id="NMP33058.1"/>
    </source>
</evidence>
<evidence type="ECO:0000256" key="3">
    <source>
        <dbReference type="ARBA" id="ARBA00048741"/>
    </source>
</evidence>
<dbReference type="Pfam" id="PF13537">
    <property type="entry name" value="GATase_7"/>
    <property type="match status" value="1"/>
</dbReference>
<dbReference type="InterPro" id="IPR014729">
    <property type="entry name" value="Rossmann-like_a/b/a_fold"/>
</dbReference>
<feature type="domain" description="Asparagine synthetase" evidence="4">
    <location>
        <begin position="226"/>
        <end position="459"/>
    </location>
</feature>
<sequence length="565" mass="64903">MTVFAGIIKKDGNTIGDEESLEFKACLERVSKKVISFEFKEGSKYLLTINFSKEKNYLTGQNGCTSIVSGAPILTSSNSLYDALSELNCVNSRDELENTLGLARGVFSGVSIDRKNSKTYVYTDKLGVRPVYYYDFNGHIIFSSLLSFLEELPTANLAIDESGVAELVSFGYCLSNRTQYRYIKRLDAGQYLDITDDYEDVLVNNYWDYSSIPVKESLQDIDVKELYEIFIEAIKVRIDADKPAVAFLSGGLDSRALTSCLSKYTKDISTFNFGTQKSQDNDYAKQYAIKARFNHHEIILPKLKFPNWSKLISESLDEKTDSKFNNLHKVVWSGDGGSVSLGGVYIDDKLIKSLKNRDEKESISSFLSQLNGAFPEKLFQKRQLRRFKGKVEIGTRNELQSYPQDTTKAIYHFLMRNDQKRHLELHFETICQHEVELELPFFDSVFIEKLYSLPAKELMYHKLYMDWFKNCPEFSRLTPWQTYPGHIPCPIESKTELSYQWDNGPINKAELKEIFSDYLSLLNSTAFDYIDKAKSFFFMGAHRLGLGNYSYIMNVINRLNKIKNK</sequence>
<protein>
    <recommendedName>
        <fullName evidence="2">asparagine synthase (glutamine-hydrolyzing)</fullName>
        <ecNumber evidence="2">6.3.5.4</ecNumber>
    </recommendedName>
</protein>
<dbReference type="InterPro" id="IPR051786">
    <property type="entry name" value="ASN_synthetase/amidase"/>
</dbReference>
<dbReference type="Proteomes" id="UP000568664">
    <property type="component" value="Unassembled WGS sequence"/>
</dbReference>
<comment type="catalytic activity">
    <reaction evidence="3">
        <text>L-aspartate + L-glutamine + ATP + H2O = L-asparagine + L-glutamate + AMP + diphosphate + H(+)</text>
        <dbReference type="Rhea" id="RHEA:12228"/>
        <dbReference type="ChEBI" id="CHEBI:15377"/>
        <dbReference type="ChEBI" id="CHEBI:15378"/>
        <dbReference type="ChEBI" id="CHEBI:29985"/>
        <dbReference type="ChEBI" id="CHEBI:29991"/>
        <dbReference type="ChEBI" id="CHEBI:30616"/>
        <dbReference type="ChEBI" id="CHEBI:33019"/>
        <dbReference type="ChEBI" id="CHEBI:58048"/>
        <dbReference type="ChEBI" id="CHEBI:58359"/>
        <dbReference type="ChEBI" id="CHEBI:456215"/>
        <dbReference type="EC" id="6.3.5.4"/>
    </reaction>
</comment>
<dbReference type="EC" id="6.3.5.4" evidence="2"/>
<dbReference type="GO" id="GO:0004066">
    <property type="term" value="F:asparagine synthase (glutamine-hydrolyzing) activity"/>
    <property type="evidence" value="ECO:0007669"/>
    <property type="project" value="UniProtKB-EC"/>
</dbReference>
<accession>A0A7Y0LEH6</accession>
<dbReference type="SUPFAM" id="SSF56235">
    <property type="entry name" value="N-terminal nucleophile aminohydrolases (Ntn hydrolases)"/>
    <property type="match status" value="1"/>
</dbReference>
<proteinExistence type="predicted"/>
<name>A0A7Y0LEH6_9GAMM</name>
<organism evidence="6 7">
    <name type="scientific">Thalassotalea algicola</name>
    <dbReference type="NCBI Taxonomy" id="2716224"/>
    <lineage>
        <taxon>Bacteria</taxon>
        <taxon>Pseudomonadati</taxon>
        <taxon>Pseudomonadota</taxon>
        <taxon>Gammaproteobacteria</taxon>
        <taxon>Alteromonadales</taxon>
        <taxon>Colwelliaceae</taxon>
        <taxon>Thalassotalea</taxon>
    </lineage>
</organism>
<dbReference type="InterPro" id="IPR029055">
    <property type="entry name" value="Ntn_hydrolases_N"/>
</dbReference>
<dbReference type="InterPro" id="IPR017932">
    <property type="entry name" value="GATase_2_dom"/>
</dbReference>
<comment type="pathway">
    <text evidence="1">Amino-acid biosynthesis; L-asparagine biosynthesis; L-asparagine from L-aspartate (L-Gln route): step 1/1.</text>
</comment>
<dbReference type="InterPro" id="IPR001962">
    <property type="entry name" value="Asn_synthase"/>
</dbReference>
<feature type="domain" description="Glutamine amidotransferase type-2" evidence="5">
    <location>
        <begin position="94"/>
        <end position="149"/>
    </location>
</feature>
<dbReference type="GO" id="GO:0006529">
    <property type="term" value="P:asparagine biosynthetic process"/>
    <property type="evidence" value="ECO:0007669"/>
    <property type="project" value="InterPro"/>
</dbReference>
<keyword evidence="7" id="KW-1185">Reference proteome</keyword>
<dbReference type="PANTHER" id="PTHR43284">
    <property type="entry name" value="ASPARAGINE SYNTHETASE (GLUTAMINE-HYDROLYZING)"/>
    <property type="match status" value="1"/>
</dbReference>
<dbReference type="AlphaFoldDB" id="A0A7Y0LEH6"/>
<evidence type="ECO:0000313" key="7">
    <source>
        <dbReference type="Proteomes" id="UP000568664"/>
    </source>
</evidence>
<gene>
    <name evidence="6" type="ORF">HII17_15985</name>
</gene>
<dbReference type="Gene3D" id="3.40.50.620">
    <property type="entry name" value="HUPs"/>
    <property type="match status" value="1"/>
</dbReference>
<evidence type="ECO:0000259" key="4">
    <source>
        <dbReference type="Pfam" id="PF00733"/>
    </source>
</evidence>
<dbReference type="Pfam" id="PF00733">
    <property type="entry name" value="Asn_synthase"/>
    <property type="match status" value="1"/>
</dbReference>
<dbReference type="PANTHER" id="PTHR43284:SF1">
    <property type="entry name" value="ASPARAGINE SYNTHETASE"/>
    <property type="match status" value="1"/>
</dbReference>
<dbReference type="Gene3D" id="3.60.20.10">
    <property type="entry name" value="Glutamine Phosphoribosylpyrophosphate, subunit 1, domain 1"/>
    <property type="match status" value="1"/>
</dbReference>
<reference evidence="6 7" key="1">
    <citation type="submission" date="2020-04" db="EMBL/GenBank/DDBJ databases">
        <title>Thalassotalea sp. M1531, isolated from the surface of marine red alga.</title>
        <authorList>
            <person name="Pang L."/>
            <person name="Lu D.-C."/>
        </authorList>
    </citation>
    <scope>NUCLEOTIDE SEQUENCE [LARGE SCALE GENOMIC DNA]</scope>
    <source>
        <strain evidence="6 7">M1531</strain>
    </source>
</reference>
<dbReference type="SUPFAM" id="SSF52402">
    <property type="entry name" value="Adenine nucleotide alpha hydrolases-like"/>
    <property type="match status" value="1"/>
</dbReference>
<dbReference type="RefSeq" id="WP_169076380.1">
    <property type="nucleotide sequence ID" value="NZ_JABBXH010000006.1"/>
</dbReference>
<evidence type="ECO:0000256" key="2">
    <source>
        <dbReference type="ARBA" id="ARBA00012737"/>
    </source>
</evidence>
<comment type="caution">
    <text evidence="6">The sequence shown here is derived from an EMBL/GenBank/DDBJ whole genome shotgun (WGS) entry which is preliminary data.</text>
</comment>
<evidence type="ECO:0000256" key="1">
    <source>
        <dbReference type="ARBA" id="ARBA00005187"/>
    </source>
</evidence>
<dbReference type="EMBL" id="JABBXH010000006">
    <property type="protein sequence ID" value="NMP33058.1"/>
    <property type="molecule type" value="Genomic_DNA"/>
</dbReference>